<organism evidence="2 3">
    <name type="scientific">Ceriporiopsis subvermispora (strain B)</name>
    <name type="common">White-rot fungus</name>
    <name type="synonym">Gelatoporia subvermispora</name>
    <dbReference type="NCBI Taxonomy" id="914234"/>
    <lineage>
        <taxon>Eukaryota</taxon>
        <taxon>Fungi</taxon>
        <taxon>Dikarya</taxon>
        <taxon>Basidiomycota</taxon>
        <taxon>Agaricomycotina</taxon>
        <taxon>Agaricomycetes</taxon>
        <taxon>Polyporales</taxon>
        <taxon>Gelatoporiaceae</taxon>
        <taxon>Gelatoporia</taxon>
    </lineage>
</organism>
<reference evidence="2 3" key="1">
    <citation type="journal article" date="2012" name="Proc. Natl. Acad. Sci. U.S.A.">
        <title>Comparative genomics of Ceriporiopsis subvermispora and Phanerochaete chrysosporium provide insight into selective ligninolysis.</title>
        <authorList>
            <person name="Fernandez-Fueyo E."/>
            <person name="Ruiz-Duenas F.J."/>
            <person name="Ferreira P."/>
            <person name="Floudas D."/>
            <person name="Hibbett D.S."/>
            <person name="Canessa P."/>
            <person name="Larrondo L.F."/>
            <person name="James T.Y."/>
            <person name="Seelenfreund D."/>
            <person name="Lobos S."/>
            <person name="Polanco R."/>
            <person name="Tello M."/>
            <person name="Honda Y."/>
            <person name="Watanabe T."/>
            <person name="Watanabe T."/>
            <person name="Ryu J.S."/>
            <person name="Kubicek C.P."/>
            <person name="Schmoll M."/>
            <person name="Gaskell J."/>
            <person name="Hammel K.E."/>
            <person name="St John F.J."/>
            <person name="Vanden Wymelenberg A."/>
            <person name="Sabat G."/>
            <person name="Splinter BonDurant S."/>
            <person name="Syed K."/>
            <person name="Yadav J.S."/>
            <person name="Doddapaneni H."/>
            <person name="Subramanian V."/>
            <person name="Lavin J.L."/>
            <person name="Oguiza J.A."/>
            <person name="Perez G."/>
            <person name="Pisabarro A.G."/>
            <person name="Ramirez L."/>
            <person name="Santoyo F."/>
            <person name="Master E."/>
            <person name="Coutinho P.M."/>
            <person name="Henrissat B."/>
            <person name="Lombard V."/>
            <person name="Magnuson J.K."/>
            <person name="Kuees U."/>
            <person name="Hori C."/>
            <person name="Igarashi K."/>
            <person name="Samejima M."/>
            <person name="Held B.W."/>
            <person name="Barry K.W."/>
            <person name="LaButti K.M."/>
            <person name="Lapidus A."/>
            <person name="Lindquist E.A."/>
            <person name="Lucas S.M."/>
            <person name="Riley R."/>
            <person name="Salamov A.A."/>
            <person name="Hoffmeister D."/>
            <person name="Schwenk D."/>
            <person name="Hadar Y."/>
            <person name="Yarden O."/>
            <person name="de Vries R.P."/>
            <person name="Wiebenga A."/>
            <person name="Stenlid J."/>
            <person name="Eastwood D."/>
            <person name="Grigoriev I.V."/>
            <person name="Berka R.M."/>
            <person name="Blanchette R.A."/>
            <person name="Kersten P."/>
            <person name="Martinez A.T."/>
            <person name="Vicuna R."/>
            <person name="Cullen D."/>
        </authorList>
    </citation>
    <scope>NUCLEOTIDE SEQUENCE [LARGE SCALE GENOMIC DNA]</scope>
    <source>
        <strain evidence="2 3">B</strain>
    </source>
</reference>
<sequence>MHTQFPVGQQTCADTDAPRIPANSVRALGRTCELQGQPHSSNPMPSASPIRRVVAACAQRRITSPPLAQAVARRDRRSRRQTRRSVLWARAAPRLSKASEARRCAALCGRRQPRVSVFQASGVDSGWSVSLYPVLFS</sequence>
<feature type="compositionally biased region" description="Basic residues" evidence="1">
    <location>
        <begin position="74"/>
        <end position="83"/>
    </location>
</feature>
<name>M2P955_CERS8</name>
<evidence type="ECO:0000256" key="1">
    <source>
        <dbReference type="SAM" id="MobiDB-lite"/>
    </source>
</evidence>
<proteinExistence type="predicted"/>
<dbReference type="AlphaFoldDB" id="M2P955"/>
<evidence type="ECO:0000313" key="3">
    <source>
        <dbReference type="Proteomes" id="UP000016930"/>
    </source>
</evidence>
<gene>
    <name evidence="2" type="ORF">CERSUDRAFT_99912</name>
</gene>
<protein>
    <submittedName>
        <fullName evidence="2">Uncharacterized protein</fullName>
    </submittedName>
</protein>
<dbReference type="EMBL" id="KB445814">
    <property type="protein sequence ID" value="EMD31929.1"/>
    <property type="molecule type" value="Genomic_DNA"/>
</dbReference>
<keyword evidence="3" id="KW-1185">Reference proteome</keyword>
<dbReference type="Proteomes" id="UP000016930">
    <property type="component" value="Unassembled WGS sequence"/>
</dbReference>
<dbReference type="HOGENOM" id="CLU_1864887_0_0_1"/>
<accession>M2P955</accession>
<evidence type="ECO:0000313" key="2">
    <source>
        <dbReference type="EMBL" id="EMD31929.1"/>
    </source>
</evidence>
<feature type="region of interest" description="Disordered" evidence="1">
    <location>
        <begin position="65"/>
        <end position="85"/>
    </location>
</feature>